<gene>
    <name evidence="17" type="ORF">HMN09_00081400</name>
</gene>
<dbReference type="InterPro" id="IPR047241">
    <property type="entry name" value="KIF11-like_kin_motor_dom"/>
</dbReference>
<sequence>MAARRPPSRAKPAPPPPTTRPRSVLGRSAAEEAESNIQVVVRCRRRSPNEVNNQSPIIVTSNGAKSKEISIETAQTSSLGVVSLPPVRTYPFDMVFGPEADQALVYHEVVAPMLEEVLQGYNCTLFAYGQTGTGKTHTMHGDLTPTPLGNPSVNAGMIPRVLFRLFHSLETSAADYSVKISFIELYNEELRDLLATELAAPVGNTQPMGHAGQRLPELKMFNDEAKQGVVIQGLEEVLVKDSADALALLVKGSDRRQKAATNLNDHSSRSHTVFSITVHSKEASHAGEDLLKIGKLNLVDLAGSENIGRSGAENKRAREAGMINQSLLTLGRVINALVDKAPHVPYRESKLTRLLQDSLGGSTKTCIIATVSPARSNMEETLSTLDYALRAKSIRNKPELNQRMTRNSLLKEYVAEIERLKADVLAAREKNGMWFSEESWAQISAEQELRQTELDEAKKQVVIIEGHMRNVRDEFDQSIALLKKRENELNETREQLKDAEDALEKKNSELGLARIALDEESIVRQAHAETEGRLNVVATGLRGVARDAIKDVDSLHDKLGRKSTLLLSNTQTVLAQSKAISASTVSLARKLDEFVKSSTQTTAKLRADAKQFEAKELEALAGFSERVNGQLQRIQAALTVVQSKDTAEGDALAIIKQVVKETHETFQVGFSAWSVSLKKTCQTASVAADSAATEAFSSAENAIDVLGAVVEAMAQEARSFVDKEREAVVQLKLLAAHTVTVEAKRLKTQNEALTRMLETEKVKGERAKDELLQRVSGLLGDFVRERDRGLREAVGLFQAENTKGAQDLKAFEQKHSELAAGMEAKGKEAVTGFERTSADAKRNRDGTLKSLTASKTKLDGHISTLQNSISGSIDSYSSEIQAQVKTMSASSNAAFDRQASAKRARIEATNSLGVEIQSEFKSVQRAFASTSRSIEGAMSSVAADSGALSSSTETYQKASKAELGSLKEATKILTEQGAKTDASTGSTPKKRTWQYADKWELTKSRAQLLQAARGPQEDDGEEEDGEEKENEAMVVDDAPPESPIMVSLPESLGSSASSTTSMPPPQIPILKKSGIAAKAVVAPLVDTRNVYTTRRRGR</sequence>
<dbReference type="GO" id="GO:0007018">
    <property type="term" value="P:microtubule-based movement"/>
    <property type="evidence" value="ECO:0007669"/>
    <property type="project" value="InterPro"/>
</dbReference>
<dbReference type="InterPro" id="IPR001752">
    <property type="entry name" value="Kinesin_motor_dom"/>
</dbReference>
<dbReference type="Pfam" id="PF00225">
    <property type="entry name" value="Kinesin"/>
    <property type="match status" value="1"/>
</dbReference>
<dbReference type="InterPro" id="IPR047149">
    <property type="entry name" value="KIF11-like"/>
</dbReference>
<evidence type="ECO:0000256" key="14">
    <source>
        <dbReference type="SAM" id="Coils"/>
    </source>
</evidence>
<dbReference type="InterPro" id="IPR027417">
    <property type="entry name" value="P-loop_NTPase"/>
</dbReference>
<dbReference type="PROSITE" id="PS00411">
    <property type="entry name" value="KINESIN_MOTOR_1"/>
    <property type="match status" value="1"/>
</dbReference>
<evidence type="ECO:0000256" key="6">
    <source>
        <dbReference type="ARBA" id="ARBA00022776"/>
    </source>
</evidence>
<keyword evidence="18" id="KW-1185">Reference proteome</keyword>
<feature type="compositionally biased region" description="Acidic residues" evidence="15">
    <location>
        <begin position="1017"/>
        <end position="1029"/>
    </location>
</feature>
<protein>
    <submittedName>
        <fullName evidence="17">Kinesin motor domain-containing protein</fullName>
    </submittedName>
</protein>
<keyword evidence="3" id="KW-0132">Cell division</keyword>
<dbReference type="InterPro" id="IPR036961">
    <property type="entry name" value="Kinesin_motor_dom_sf"/>
</dbReference>
<accession>A0A8H6TTG2</accession>
<dbReference type="PROSITE" id="PS50067">
    <property type="entry name" value="KINESIN_MOTOR_2"/>
    <property type="match status" value="1"/>
</dbReference>
<dbReference type="GO" id="GO:0008017">
    <property type="term" value="F:microtubule binding"/>
    <property type="evidence" value="ECO:0007669"/>
    <property type="project" value="InterPro"/>
</dbReference>
<keyword evidence="11" id="KW-0131">Cell cycle</keyword>
<dbReference type="GO" id="GO:0051301">
    <property type="term" value="P:cell division"/>
    <property type="evidence" value="ECO:0007669"/>
    <property type="project" value="UniProtKB-KW"/>
</dbReference>
<keyword evidence="6" id="KW-0498">Mitosis</keyword>
<dbReference type="FunFam" id="3.40.850.10:FF:000051">
    <property type="entry name" value="Kinesin-like protein bimC"/>
    <property type="match status" value="1"/>
</dbReference>
<dbReference type="SMART" id="SM00129">
    <property type="entry name" value="KISc"/>
    <property type="match status" value="1"/>
</dbReference>
<evidence type="ECO:0000313" key="17">
    <source>
        <dbReference type="EMBL" id="KAF7323016.1"/>
    </source>
</evidence>
<evidence type="ECO:0000259" key="16">
    <source>
        <dbReference type="PROSITE" id="PS50067"/>
    </source>
</evidence>
<keyword evidence="7 13" id="KW-0067">ATP-binding</keyword>
<dbReference type="GO" id="GO:0008574">
    <property type="term" value="F:plus-end-directed microtubule motor activity"/>
    <property type="evidence" value="ECO:0007669"/>
    <property type="project" value="TreeGrafter"/>
</dbReference>
<dbReference type="SUPFAM" id="SSF52540">
    <property type="entry name" value="P-loop containing nucleoside triphosphate hydrolases"/>
    <property type="match status" value="1"/>
</dbReference>
<evidence type="ECO:0000256" key="13">
    <source>
        <dbReference type="PROSITE-ProRule" id="PRU00283"/>
    </source>
</evidence>
<comment type="caution">
    <text evidence="17">The sequence shown here is derived from an EMBL/GenBank/DDBJ whole genome shotgun (WGS) entry which is preliminary data.</text>
</comment>
<keyword evidence="8 14" id="KW-0175">Coiled coil</keyword>
<dbReference type="GO" id="GO:0005524">
    <property type="term" value="F:ATP binding"/>
    <property type="evidence" value="ECO:0007669"/>
    <property type="project" value="UniProtKB-UniRule"/>
</dbReference>
<evidence type="ECO:0000256" key="2">
    <source>
        <dbReference type="ARBA" id="ARBA00022490"/>
    </source>
</evidence>
<evidence type="ECO:0000256" key="3">
    <source>
        <dbReference type="ARBA" id="ARBA00022618"/>
    </source>
</evidence>
<comment type="subcellular location">
    <subcellularLocation>
        <location evidence="1">Cytoplasm</location>
        <location evidence="1">Cytoskeleton</location>
    </subcellularLocation>
</comment>
<dbReference type="AlphaFoldDB" id="A0A8H6TTG2"/>
<dbReference type="CDD" id="cd01364">
    <property type="entry name" value="KISc_BimC_Eg5"/>
    <property type="match status" value="1"/>
</dbReference>
<keyword evidence="10" id="KW-0206">Cytoskeleton</keyword>
<dbReference type="GO" id="GO:0005634">
    <property type="term" value="C:nucleus"/>
    <property type="evidence" value="ECO:0007669"/>
    <property type="project" value="TreeGrafter"/>
</dbReference>
<keyword evidence="4" id="KW-0493">Microtubule</keyword>
<organism evidence="17 18">
    <name type="scientific">Mycena chlorophos</name>
    <name type="common">Agaric fungus</name>
    <name type="synonym">Agaricus chlorophos</name>
    <dbReference type="NCBI Taxonomy" id="658473"/>
    <lineage>
        <taxon>Eukaryota</taxon>
        <taxon>Fungi</taxon>
        <taxon>Dikarya</taxon>
        <taxon>Basidiomycota</taxon>
        <taxon>Agaricomycotina</taxon>
        <taxon>Agaricomycetes</taxon>
        <taxon>Agaricomycetidae</taxon>
        <taxon>Agaricales</taxon>
        <taxon>Marasmiineae</taxon>
        <taxon>Mycenaceae</taxon>
        <taxon>Mycena</taxon>
    </lineage>
</organism>
<dbReference type="EMBL" id="JACAZE010000001">
    <property type="protein sequence ID" value="KAF7323016.1"/>
    <property type="molecule type" value="Genomic_DNA"/>
</dbReference>
<dbReference type="Gene3D" id="3.40.850.10">
    <property type="entry name" value="Kinesin motor domain"/>
    <property type="match status" value="1"/>
</dbReference>
<evidence type="ECO:0000256" key="15">
    <source>
        <dbReference type="SAM" id="MobiDB-lite"/>
    </source>
</evidence>
<dbReference type="GO" id="GO:0072686">
    <property type="term" value="C:mitotic spindle"/>
    <property type="evidence" value="ECO:0007669"/>
    <property type="project" value="TreeGrafter"/>
</dbReference>
<evidence type="ECO:0000256" key="7">
    <source>
        <dbReference type="ARBA" id="ARBA00022840"/>
    </source>
</evidence>
<dbReference type="GO" id="GO:0000073">
    <property type="term" value="P:initial mitotic spindle pole body separation"/>
    <property type="evidence" value="ECO:0007669"/>
    <property type="project" value="UniProtKB-ARBA"/>
</dbReference>
<keyword evidence="9 13" id="KW-0505">Motor protein</keyword>
<feature type="coiled-coil region" evidence="14">
    <location>
        <begin position="454"/>
        <end position="516"/>
    </location>
</feature>
<dbReference type="PANTHER" id="PTHR47970:SF12">
    <property type="entry name" value="KINESIN FAMILY MEMBER 11"/>
    <property type="match status" value="1"/>
</dbReference>
<feature type="region of interest" description="Disordered" evidence="15">
    <location>
        <begin position="1"/>
        <end position="32"/>
    </location>
</feature>
<dbReference type="InterPro" id="IPR019821">
    <property type="entry name" value="Kinesin_motor_CS"/>
</dbReference>
<dbReference type="OrthoDB" id="3176171at2759"/>
<reference evidence="17" key="1">
    <citation type="submission" date="2020-05" db="EMBL/GenBank/DDBJ databases">
        <title>Mycena genomes resolve the evolution of fungal bioluminescence.</title>
        <authorList>
            <person name="Tsai I.J."/>
        </authorList>
    </citation>
    <scope>NUCLEOTIDE SEQUENCE</scope>
    <source>
        <strain evidence="17">110903Hualien_Pintung</strain>
    </source>
</reference>
<name>A0A8H6TTG2_MYCCL</name>
<dbReference type="Proteomes" id="UP000613580">
    <property type="component" value="Unassembled WGS sequence"/>
</dbReference>
<evidence type="ECO:0000256" key="11">
    <source>
        <dbReference type="ARBA" id="ARBA00023306"/>
    </source>
</evidence>
<proteinExistence type="inferred from homology"/>
<evidence type="ECO:0000256" key="4">
    <source>
        <dbReference type="ARBA" id="ARBA00022701"/>
    </source>
</evidence>
<evidence type="ECO:0000256" key="10">
    <source>
        <dbReference type="ARBA" id="ARBA00023212"/>
    </source>
</evidence>
<evidence type="ECO:0000256" key="5">
    <source>
        <dbReference type="ARBA" id="ARBA00022741"/>
    </source>
</evidence>
<comment type="similarity">
    <text evidence="12">Belongs to the TRAFAC class myosin-kinesin ATPase superfamily. Kinesin family. KIN-5/BimC subfamily.</text>
</comment>
<feature type="domain" description="Kinesin motor" evidence="16">
    <location>
        <begin position="36"/>
        <end position="394"/>
    </location>
</feature>
<evidence type="ECO:0000256" key="9">
    <source>
        <dbReference type="ARBA" id="ARBA00023175"/>
    </source>
</evidence>
<evidence type="ECO:0000256" key="1">
    <source>
        <dbReference type="ARBA" id="ARBA00004245"/>
    </source>
</evidence>
<evidence type="ECO:0000256" key="12">
    <source>
        <dbReference type="ARBA" id="ARBA00034704"/>
    </source>
</evidence>
<feature type="compositionally biased region" description="Low complexity" evidence="15">
    <location>
        <begin position="1047"/>
        <end position="1061"/>
    </location>
</feature>
<feature type="region of interest" description="Disordered" evidence="15">
    <location>
        <begin position="1010"/>
        <end position="1065"/>
    </location>
</feature>
<dbReference type="PANTHER" id="PTHR47970">
    <property type="entry name" value="KINESIN-LIKE PROTEIN KIF11"/>
    <property type="match status" value="1"/>
</dbReference>
<feature type="binding site" evidence="13">
    <location>
        <begin position="129"/>
        <end position="136"/>
    </location>
    <ligand>
        <name>ATP</name>
        <dbReference type="ChEBI" id="CHEBI:30616"/>
    </ligand>
</feature>
<keyword evidence="2" id="KW-0963">Cytoplasm</keyword>
<dbReference type="PRINTS" id="PR00380">
    <property type="entry name" value="KINESINHEAVY"/>
</dbReference>
<evidence type="ECO:0000256" key="8">
    <source>
        <dbReference type="ARBA" id="ARBA00023054"/>
    </source>
</evidence>
<evidence type="ECO:0000313" key="18">
    <source>
        <dbReference type="Proteomes" id="UP000613580"/>
    </source>
</evidence>
<dbReference type="GO" id="GO:0005876">
    <property type="term" value="C:spindle microtubule"/>
    <property type="evidence" value="ECO:0007669"/>
    <property type="project" value="TreeGrafter"/>
</dbReference>
<keyword evidence="5 13" id="KW-0547">Nucleotide-binding</keyword>